<dbReference type="PANTHER" id="PTHR19303">
    <property type="entry name" value="TRANSPOSON"/>
    <property type="match status" value="1"/>
</dbReference>
<evidence type="ECO:0000313" key="2">
    <source>
        <dbReference type="EMBL" id="KAE9344315.1"/>
    </source>
</evidence>
<reference evidence="2 3" key="1">
    <citation type="submission" date="2018-09" db="EMBL/GenBank/DDBJ databases">
        <title>Genomic investigation of the strawberry pathogen Phytophthora fragariae indicates pathogenicity is determined by transcriptional variation in three key races.</title>
        <authorList>
            <person name="Adams T.M."/>
            <person name="Armitage A.D."/>
            <person name="Sobczyk M.K."/>
            <person name="Bates H.J."/>
            <person name="Dunwell J.M."/>
            <person name="Nellist C.F."/>
            <person name="Harrison R.J."/>
        </authorList>
    </citation>
    <scope>NUCLEOTIDE SEQUENCE [LARGE SCALE GENOMIC DNA]</scope>
    <source>
        <strain evidence="2 3">NOV-77</strain>
    </source>
</reference>
<dbReference type="AlphaFoldDB" id="A0A6G0RXP8"/>
<accession>A0A6G0RXP8</accession>
<dbReference type="Proteomes" id="UP000486351">
    <property type="component" value="Unassembled WGS sequence"/>
</dbReference>
<sequence length="291" mass="33314">MRRFEISLRRRTNLTVLDDDTLVGRAVRYMQFLRDQLPTVDLVQTVLMDETAVCFEDARQTTLDFTGARHVVVRSTGFASMRITVVLAVSATGRKLPPLLVWKGKAAPTFEKRPGPLYVAHQPHAWVDSELLKKWIDLAFPLVVHRECKCLVWDSMRAHISKAVKAKCSTRKIVMCVVPGGLTPYLQAGDIWIYKSFKDLLYLEINAWKESDKVEYTRFGNRRMPSVNTVCEWVLRAWRDTDETAITRSIEAAGFANTPSEFIAKHDVYGAKFQKNWSEESKENEGEDLLD</sequence>
<dbReference type="GO" id="GO:0005634">
    <property type="term" value="C:nucleus"/>
    <property type="evidence" value="ECO:0007669"/>
    <property type="project" value="TreeGrafter"/>
</dbReference>
<protein>
    <recommendedName>
        <fullName evidence="1">DDE-1 domain-containing protein</fullName>
    </recommendedName>
</protein>
<dbReference type="InterPro" id="IPR050863">
    <property type="entry name" value="CenT-Element_Derived"/>
</dbReference>
<gene>
    <name evidence="2" type="ORF">PF008_g9284</name>
</gene>
<organism evidence="2 3">
    <name type="scientific">Phytophthora fragariae</name>
    <dbReference type="NCBI Taxonomy" id="53985"/>
    <lineage>
        <taxon>Eukaryota</taxon>
        <taxon>Sar</taxon>
        <taxon>Stramenopiles</taxon>
        <taxon>Oomycota</taxon>
        <taxon>Peronosporomycetes</taxon>
        <taxon>Peronosporales</taxon>
        <taxon>Peronosporaceae</taxon>
        <taxon>Phytophthora</taxon>
    </lineage>
</organism>
<name>A0A6G0RXP8_9STRA</name>
<dbReference type="PANTHER" id="PTHR19303:SF74">
    <property type="entry name" value="POGO TRANSPOSABLE ELEMENT WITH KRAB DOMAIN"/>
    <property type="match status" value="1"/>
</dbReference>
<feature type="domain" description="DDE-1" evidence="1">
    <location>
        <begin position="82"/>
        <end position="248"/>
    </location>
</feature>
<evidence type="ECO:0000259" key="1">
    <source>
        <dbReference type="Pfam" id="PF03184"/>
    </source>
</evidence>
<dbReference type="InterPro" id="IPR004875">
    <property type="entry name" value="DDE_SF_endonuclease_dom"/>
</dbReference>
<proteinExistence type="predicted"/>
<dbReference type="Pfam" id="PF03184">
    <property type="entry name" value="DDE_1"/>
    <property type="match status" value="1"/>
</dbReference>
<evidence type="ECO:0000313" key="3">
    <source>
        <dbReference type="Proteomes" id="UP000486351"/>
    </source>
</evidence>
<dbReference type="GO" id="GO:0003677">
    <property type="term" value="F:DNA binding"/>
    <property type="evidence" value="ECO:0007669"/>
    <property type="project" value="TreeGrafter"/>
</dbReference>
<dbReference type="EMBL" id="QXFY01000440">
    <property type="protein sequence ID" value="KAE9344315.1"/>
    <property type="molecule type" value="Genomic_DNA"/>
</dbReference>
<comment type="caution">
    <text evidence="2">The sequence shown here is derived from an EMBL/GenBank/DDBJ whole genome shotgun (WGS) entry which is preliminary data.</text>
</comment>